<accession>A0A8J3Q424</accession>
<proteinExistence type="predicted"/>
<evidence type="ECO:0000313" key="3">
    <source>
        <dbReference type="EMBL" id="GIH03374.1"/>
    </source>
</evidence>
<reference evidence="3" key="1">
    <citation type="submission" date="2021-01" db="EMBL/GenBank/DDBJ databases">
        <title>Whole genome shotgun sequence of Rhizocola hellebori NBRC 109834.</title>
        <authorList>
            <person name="Komaki H."/>
            <person name="Tamura T."/>
        </authorList>
    </citation>
    <scope>NUCLEOTIDE SEQUENCE</scope>
    <source>
        <strain evidence="3">NBRC 109834</strain>
    </source>
</reference>
<evidence type="ECO:0000256" key="1">
    <source>
        <dbReference type="SAM" id="MobiDB-lite"/>
    </source>
</evidence>
<feature type="transmembrane region" description="Helical" evidence="2">
    <location>
        <begin position="50"/>
        <end position="74"/>
    </location>
</feature>
<keyword evidence="2" id="KW-1133">Transmembrane helix</keyword>
<dbReference type="AlphaFoldDB" id="A0A8J3Q424"/>
<evidence type="ECO:0000313" key="4">
    <source>
        <dbReference type="Proteomes" id="UP000612899"/>
    </source>
</evidence>
<keyword evidence="4" id="KW-1185">Reference proteome</keyword>
<evidence type="ECO:0000256" key="2">
    <source>
        <dbReference type="SAM" id="Phobius"/>
    </source>
</evidence>
<dbReference type="EMBL" id="BONY01000007">
    <property type="protein sequence ID" value="GIH03374.1"/>
    <property type="molecule type" value="Genomic_DNA"/>
</dbReference>
<organism evidence="3 4">
    <name type="scientific">Rhizocola hellebori</name>
    <dbReference type="NCBI Taxonomy" id="1392758"/>
    <lineage>
        <taxon>Bacteria</taxon>
        <taxon>Bacillati</taxon>
        <taxon>Actinomycetota</taxon>
        <taxon>Actinomycetes</taxon>
        <taxon>Micromonosporales</taxon>
        <taxon>Micromonosporaceae</taxon>
        <taxon>Rhizocola</taxon>
    </lineage>
</organism>
<dbReference type="Proteomes" id="UP000612899">
    <property type="component" value="Unassembled WGS sequence"/>
</dbReference>
<name>A0A8J3Q424_9ACTN</name>
<feature type="region of interest" description="Disordered" evidence="1">
    <location>
        <begin position="1"/>
        <end position="28"/>
    </location>
</feature>
<comment type="caution">
    <text evidence="3">The sequence shown here is derived from an EMBL/GenBank/DDBJ whole genome shotgun (WGS) entry which is preliminary data.</text>
</comment>
<dbReference type="RefSeq" id="WP_203907288.1">
    <property type="nucleotide sequence ID" value="NZ_BONY01000007.1"/>
</dbReference>
<keyword evidence="2" id="KW-0472">Membrane</keyword>
<sequence>MSDPRTEPLPPAADPWEGRASVPSGAGMPPTGVMPQVIFVEVARKRRWPWVLGIFGLLSLICCGLCAFATIPVWEQYPSKISPMPQDVAGLQRDKNGAVRLIALAAADRIRLEWNIDDAFADNFVDPKSAQRNIITFGATLLVWNPGGDLDNAIKGQGKSLTNVTPFPAGRMGGYLKCANGQDDKGVPIVICAWIDHGSMGMSLCYGQRPMPECAAFLRTLREAIIVRP</sequence>
<protein>
    <submittedName>
        <fullName evidence="3">Uncharacterized protein</fullName>
    </submittedName>
</protein>
<keyword evidence="2" id="KW-0812">Transmembrane</keyword>
<gene>
    <name evidence="3" type="ORF">Rhe02_14410</name>
</gene>